<proteinExistence type="predicted"/>
<protein>
    <submittedName>
        <fullName evidence="2">Uncharacterized protein</fullName>
    </submittedName>
</protein>
<dbReference type="EMBL" id="JBHSFN010000050">
    <property type="protein sequence ID" value="MFC4592416.1"/>
    <property type="molecule type" value="Genomic_DNA"/>
</dbReference>
<reference evidence="3" key="1">
    <citation type="journal article" date="2019" name="Int. J. Syst. Evol. Microbiol.">
        <title>The Global Catalogue of Microorganisms (GCM) 10K type strain sequencing project: providing services to taxonomists for standard genome sequencing and annotation.</title>
        <authorList>
            <consortium name="The Broad Institute Genomics Platform"/>
            <consortium name="The Broad Institute Genome Sequencing Center for Infectious Disease"/>
            <person name="Wu L."/>
            <person name="Ma J."/>
        </authorList>
    </citation>
    <scope>NUCLEOTIDE SEQUENCE [LARGE SCALE GENOMIC DNA]</scope>
    <source>
        <strain evidence="3">CCUG 49560</strain>
    </source>
</reference>
<comment type="caution">
    <text evidence="2">The sequence shown here is derived from an EMBL/GenBank/DDBJ whole genome shotgun (WGS) entry which is preliminary data.</text>
</comment>
<name>A0ABV9ERY1_9ACTN</name>
<organism evidence="2 3">
    <name type="scientific">Sphaerisporangium corydalis</name>
    <dbReference type="NCBI Taxonomy" id="1441875"/>
    <lineage>
        <taxon>Bacteria</taxon>
        <taxon>Bacillati</taxon>
        <taxon>Actinomycetota</taxon>
        <taxon>Actinomycetes</taxon>
        <taxon>Streptosporangiales</taxon>
        <taxon>Streptosporangiaceae</taxon>
        <taxon>Sphaerisporangium</taxon>
    </lineage>
</organism>
<sequence length="103" mass="11438">MAELEIVWVKSAKVQEFRHGMVGEVRAFSLDVMSRPYELYCQLPGPLGVQQIETFTSEQAAYLRAREKLAEFVRLLGQTQPSADSTASDSDQARVCDQEGAGL</sequence>
<dbReference type="RefSeq" id="WP_262850135.1">
    <property type="nucleotide sequence ID" value="NZ_JANZYP010000097.1"/>
</dbReference>
<evidence type="ECO:0000313" key="2">
    <source>
        <dbReference type="EMBL" id="MFC4592416.1"/>
    </source>
</evidence>
<accession>A0ABV9ERY1</accession>
<gene>
    <name evidence="2" type="ORF">ACFO8L_40450</name>
</gene>
<evidence type="ECO:0000313" key="3">
    <source>
        <dbReference type="Proteomes" id="UP001595891"/>
    </source>
</evidence>
<feature type="region of interest" description="Disordered" evidence="1">
    <location>
        <begin position="79"/>
        <end position="103"/>
    </location>
</feature>
<evidence type="ECO:0000256" key="1">
    <source>
        <dbReference type="SAM" id="MobiDB-lite"/>
    </source>
</evidence>
<keyword evidence="3" id="KW-1185">Reference proteome</keyword>
<dbReference type="Proteomes" id="UP001595891">
    <property type="component" value="Unassembled WGS sequence"/>
</dbReference>